<name>A0A0D7A6T5_9AGAR</name>
<evidence type="ECO:0000313" key="2">
    <source>
        <dbReference type="Proteomes" id="UP000054144"/>
    </source>
</evidence>
<dbReference type="Proteomes" id="UP000054144">
    <property type="component" value="Unassembled WGS sequence"/>
</dbReference>
<dbReference type="EMBL" id="KN882047">
    <property type="protein sequence ID" value="KIY45626.1"/>
    <property type="molecule type" value="Genomic_DNA"/>
</dbReference>
<keyword evidence="2" id="KW-1185">Reference proteome</keyword>
<reference evidence="1 2" key="1">
    <citation type="journal article" date="2015" name="Fungal Genet. Biol.">
        <title>Evolution of novel wood decay mechanisms in Agaricales revealed by the genome sequences of Fistulina hepatica and Cylindrobasidium torrendii.</title>
        <authorList>
            <person name="Floudas D."/>
            <person name="Held B.W."/>
            <person name="Riley R."/>
            <person name="Nagy L.G."/>
            <person name="Koehler G."/>
            <person name="Ransdell A.S."/>
            <person name="Younus H."/>
            <person name="Chow J."/>
            <person name="Chiniquy J."/>
            <person name="Lipzen A."/>
            <person name="Tritt A."/>
            <person name="Sun H."/>
            <person name="Haridas S."/>
            <person name="LaButti K."/>
            <person name="Ohm R.A."/>
            <person name="Kues U."/>
            <person name="Blanchette R.A."/>
            <person name="Grigoriev I.V."/>
            <person name="Minto R.E."/>
            <person name="Hibbett D.S."/>
        </authorList>
    </citation>
    <scope>NUCLEOTIDE SEQUENCE [LARGE SCALE GENOMIC DNA]</scope>
    <source>
        <strain evidence="1 2">ATCC 64428</strain>
    </source>
</reference>
<organism evidence="1 2">
    <name type="scientific">Fistulina hepatica ATCC 64428</name>
    <dbReference type="NCBI Taxonomy" id="1128425"/>
    <lineage>
        <taxon>Eukaryota</taxon>
        <taxon>Fungi</taxon>
        <taxon>Dikarya</taxon>
        <taxon>Basidiomycota</taxon>
        <taxon>Agaricomycotina</taxon>
        <taxon>Agaricomycetes</taxon>
        <taxon>Agaricomycetidae</taxon>
        <taxon>Agaricales</taxon>
        <taxon>Fistulinaceae</taxon>
        <taxon>Fistulina</taxon>
    </lineage>
</organism>
<gene>
    <name evidence="1" type="ORF">FISHEDRAFT_61027</name>
</gene>
<sequence>MCDLRVVAAGDSGKYRDGNGLTTSNVPDDLTCSYGVVILTDILDMKTRIESSSAVHESRLVVQENRFTALARLEFLILVKADTFTFSSSAQRVSASEVLRECCFRSRNSFSIAFASWYFYSPELQPIGSHPVNLESMLRVLRLRAKGVRVHPGIVEEVD</sequence>
<protein>
    <submittedName>
        <fullName evidence="1">Uncharacterized protein</fullName>
    </submittedName>
</protein>
<dbReference type="AlphaFoldDB" id="A0A0D7A6T5"/>
<evidence type="ECO:0000313" key="1">
    <source>
        <dbReference type="EMBL" id="KIY45626.1"/>
    </source>
</evidence>
<accession>A0A0D7A6T5</accession>
<proteinExistence type="predicted"/>